<keyword evidence="2" id="KW-1185">Reference proteome</keyword>
<comment type="caution">
    <text evidence="1">The sequence shown here is derived from an EMBL/GenBank/DDBJ whole genome shotgun (WGS) entry which is preliminary data.</text>
</comment>
<evidence type="ECO:0000313" key="1">
    <source>
        <dbReference type="EMBL" id="KAI8550298.1"/>
    </source>
</evidence>
<reference evidence="1" key="1">
    <citation type="submission" date="2022-02" db="EMBL/GenBank/DDBJ databases">
        <title>Plant Genome Project.</title>
        <authorList>
            <person name="Zhang R.-G."/>
        </authorList>
    </citation>
    <scope>NUCLEOTIDE SEQUENCE</scope>
    <source>
        <strain evidence="1">AT1</strain>
    </source>
</reference>
<protein>
    <submittedName>
        <fullName evidence="1">Uncharacterized protein</fullName>
    </submittedName>
</protein>
<dbReference type="EMBL" id="CM046393">
    <property type="protein sequence ID" value="KAI8550298.1"/>
    <property type="molecule type" value="Genomic_DNA"/>
</dbReference>
<gene>
    <name evidence="1" type="ORF">RHMOL_Rhmol06G0094200</name>
</gene>
<organism evidence="1 2">
    <name type="scientific">Rhododendron molle</name>
    <name type="common">Chinese azalea</name>
    <name type="synonym">Azalea mollis</name>
    <dbReference type="NCBI Taxonomy" id="49168"/>
    <lineage>
        <taxon>Eukaryota</taxon>
        <taxon>Viridiplantae</taxon>
        <taxon>Streptophyta</taxon>
        <taxon>Embryophyta</taxon>
        <taxon>Tracheophyta</taxon>
        <taxon>Spermatophyta</taxon>
        <taxon>Magnoliopsida</taxon>
        <taxon>eudicotyledons</taxon>
        <taxon>Gunneridae</taxon>
        <taxon>Pentapetalae</taxon>
        <taxon>asterids</taxon>
        <taxon>Ericales</taxon>
        <taxon>Ericaceae</taxon>
        <taxon>Ericoideae</taxon>
        <taxon>Rhodoreae</taxon>
        <taxon>Rhododendron</taxon>
    </lineage>
</organism>
<name>A0ACC0NCS8_RHOML</name>
<evidence type="ECO:0000313" key="2">
    <source>
        <dbReference type="Proteomes" id="UP001062846"/>
    </source>
</evidence>
<accession>A0ACC0NCS8</accession>
<proteinExistence type="predicted"/>
<sequence>MYWHQRSRLNYLRFGGRHARFFHITATQRRQRNLILRLNNEREEWVTSPRGISDIHHFNSIFIVLVVHVILTFQMYLNGLN</sequence>
<dbReference type="Proteomes" id="UP001062846">
    <property type="component" value="Chromosome 6"/>
</dbReference>